<feature type="domain" description="TonB C-terminal" evidence="11">
    <location>
        <begin position="55"/>
        <end position="151"/>
    </location>
</feature>
<dbReference type="Gene3D" id="3.30.1150.10">
    <property type="match status" value="1"/>
</dbReference>
<gene>
    <name evidence="12" type="ORF">LGH70_08960</name>
</gene>
<reference evidence="12" key="1">
    <citation type="submission" date="2021-10" db="EMBL/GenBank/DDBJ databases">
        <authorList>
            <person name="Dean J.D."/>
            <person name="Kim M.K."/>
            <person name="Newey C.N."/>
            <person name="Stoker T.S."/>
            <person name="Thompson D.W."/>
            <person name="Grose J.H."/>
        </authorList>
    </citation>
    <scope>NUCLEOTIDE SEQUENCE</scope>
    <source>
        <strain evidence="12">BT635</strain>
    </source>
</reference>
<keyword evidence="10" id="KW-0732">Signal</keyword>
<keyword evidence="4" id="KW-1003">Cell membrane</keyword>
<evidence type="ECO:0000256" key="10">
    <source>
        <dbReference type="SAM" id="SignalP"/>
    </source>
</evidence>
<keyword evidence="3" id="KW-0813">Transport</keyword>
<keyword evidence="5" id="KW-0997">Cell inner membrane</keyword>
<evidence type="ECO:0000256" key="6">
    <source>
        <dbReference type="ARBA" id="ARBA00022692"/>
    </source>
</evidence>
<dbReference type="InterPro" id="IPR003538">
    <property type="entry name" value="TonB"/>
</dbReference>
<comment type="similarity">
    <text evidence="2">Belongs to the TonB family.</text>
</comment>
<keyword evidence="6" id="KW-0812">Transmembrane</keyword>
<protein>
    <submittedName>
        <fullName evidence="12">TonB family protein</fullName>
    </submittedName>
</protein>
<sequence length="158" mass="16890">MKHLFFSLLLVVSALSARAQQPAPAKPPVVLKPGRMQAQAKPAANRPDVPPQFVGGAQALSAFFQQNVKYPEAARVTNITGTVLTSFTIDTDGRVANPSVTKSLSPECDAEALRVLSQMPAWKPATRKGQPVAIQVQLPVPFGDASSLKVEQGKTKFE</sequence>
<evidence type="ECO:0000256" key="8">
    <source>
        <dbReference type="ARBA" id="ARBA00022989"/>
    </source>
</evidence>
<proteinExistence type="inferred from homology"/>
<dbReference type="PANTHER" id="PTHR33446:SF2">
    <property type="entry name" value="PROTEIN TONB"/>
    <property type="match status" value="1"/>
</dbReference>
<dbReference type="PANTHER" id="PTHR33446">
    <property type="entry name" value="PROTEIN TONB-RELATED"/>
    <property type="match status" value="1"/>
</dbReference>
<dbReference type="PRINTS" id="PR01374">
    <property type="entry name" value="TONBPROTEIN"/>
</dbReference>
<evidence type="ECO:0000259" key="11">
    <source>
        <dbReference type="PROSITE" id="PS52015"/>
    </source>
</evidence>
<evidence type="ECO:0000256" key="2">
    <source>
        <dbReference type="ARBA" id="ARBA00006555"/>
    </source>
</evidence>
<evidence type="ECO:0000313" key="12">
    <source>
        <dbReference type="EMBL" id="MCB2377709.1"/>
    </source>
</evidence>
<feature type="signal peptide" evidence="10">
    <location>
        <begin position="1"/>
        <end position="19"/>
    </location>
</feature>
<keyword evidence="13" id="KW-1185">Reference proteome</keyword>
<dbReference type="InterPro" id="IPR006260">
    <property type="entry name" value="TonB/TolA_C"/>
</dbReference>
<dbReference type="Proteomes" id="UP001165297">
    <property type="component" value="Unassembled WGS sequence"/>
</dbReference>
<accession>A0ABS8AFD0</accession>
<evidence type="ECO:0000256" key="4">
    <source>
        <dbReference type="ARBA" id="ARBA00022475"/>
    </source>
</evidence>
<organism evidence="12 13">
    <name type="scientific">Hymenobacter nitidus</name>
    <dbReference type="NCBI Taxonomy" id="2880929"/>
    <lineage>
        <taxon>Bacteria</taxon>
        <taxon>Pseudomonadati</taxon>
        <taxon>Bacteroidota</taxon>
        <taxon>Cytophagia</taxon>
        <taxon>Cytophagales</taxon>
        <taxon>Hymenobacteraceae</taxon>
        <taxon>Hymenobacter</taxon>
    </lineage>
</organism>
<evidence type="ECO:0000256" key="9">
    <source>
        <dbReference type="ARBA" id="ARBA00023136"/>
    </source>
</evidence>
<keyword evidence="9" id="KW-0472">Membrane</keyword>
<keyword evidence="8" id="KW-1133">Transmembrane helix</keyword>
<dbReference type="PROSITE" id="PS52015">
    <property type="entry name" value="TONB_CTD"/>
    <property type="match status" value="1"/>
</dbReference>
<comment type="caution">
    <text evidence="12">The sequence shown here is derived from an EMBL/GenBank/DDBJ whole genome shotgun (WGS) entry which is preliminary data.</text>
</comment>
<evidence type="ECO:0000256" key="7">
    <source>
        <dbReference type="ARBA" id="ARBA00022927"/>
    </source>
</evidence>
<evidence type="ECO:0000256" key="1">
    <source>
        <dbReference type="ARBA" id="ARBA00004383"/>
    </source>
</evidence>
<dbReference type="EMBL" id="JAJADQ010000004">
    <property type="protein sequence ID" value="MCB2377709.1"/>
    <property type="molecule type" value="Genomic_DNA"/>
</dbReference>
<dbReference type="Pfam" id="PF03544">
    <property type="entry name" value="TonB_C"/>
    <property type="match status" value="1"/>
</dbReference>
<dbReference type="InterPro" id="IPR051045">
    <property type="entry name" value="TonB-dependent_transducer"/>
</dbReference>
<name>A0ABS8AFD0_9BACT</name>
<evidence type="ECO:0000313" key="13">
    <source>
        <dbReference type="Proteomes" id="UP001165297"/>
    </source>
</evidence>
<evidence type="ECO:0000256" key="3">
    <source>
        <dbReference type="ARBA" id="ARBA00022448"/>
    </source>
</evidence>
<keyword evidence="7" id="KW-0653">Protein transport</keyword>
<dbReference type="NCBIfam" id="TIGR01352">
    <property type="entry name" value="tonB_Cterm"/>
    <property type="match status" value="1"/>
</dbReference>
<evidence type="ECO:0000256" key="5">
    <source>
        <dbReference type="ARBA" id="ARBA00022519"/>
    </source>
</evidence>
<dbReference type="InterPro" id="IPR037682">
    <property type="entry name" value="TonB_C"/>
</dbReference>
<feature type="chain" id="PRO_5046072803" evidence="10">
    <location>
        <begin position="20"/>
        <end position="158"/>
    </location>
</feature>
<dbReference type="SUPFAM" id="SSF74653">
    <property type="entry name" value="TolA/TonB C-terminal domain"/>
    <property type="match status" value="1"/>
</dbReference>
<dbReference type="RefSeq" id="WP_226184894.1">
    <property type="nucleotide sequence ID" value="NZ_JAJADQ010000004.1"/>
</dbReference>
<comment type="subcellular location">
    <subcellularLocation>
        <location evidence="1">Cell inner membrane</location>
        <topology evidence="1">Single-pass membrane protein</topology>
        <orientation evidence="1">Periplasmic side</orientation>
    </subcellularLocation>
</comment>